<keyword evidence="3 5" id="KW-0133">Cell shape</keyword>
<organism evidence="8">
    <name type="scientific">Mammaliicoccus sciuri</name>
    <name type="common">Staphylococcus sciuri</name>
    <dbReference type="NCBI Taxonomy" id="1296"/>
    <lineage>
        <taxon>Bacteria</taxon>
        <taxon>Bacillati</taxon>
        <taxon>Bacillota</taxon>
        <taxon>Bacilli</taxon>
        <taxon>Bacillales</taxon>
        <taxon>Staphylococcaceae</taxon>
        <taxon>Mammaliicoccus</taxon>
    </lineage>
</organism>
<comment type="function">
    <text evidence="5">Involved in formation and maintenance of cell shape.</text>
</comment>
<evidence type="ECO:0000256" key="4">
    <source>
        <dbReference type="ARBA" id="ARBA00032089"/>
    </source>
</evidence>
<evidence type="ECO:0000256" key="2">
    <source>
        <dbReference type="ARBA" id="ARBA00013855"/>
    </source>
</evidence>
<evidence type="ECO:0000256" key="1">
    <source>
        <dbReference type="ARBA" id="ARBA00009369"/>
    </source>
</evidence>
<dbReference type="EMBL" id="KX447571">
    <property type="protein sequence ID" value="AOQ25950.1"/>
    <property type="molecule type" value="Genomic_DNA"/>
</dbReference>
<reference evidence="8" key="1">
    <citation type="submission" date="2016-06" db="EMBL/GenBank/DDBJ databases">
        <title>Presence of the optrA gene in methicillin-resistant Staphylococcus sciuri of porcine origin.</title>
        <authorList>
            <person name="Fan R."/>
            <person name="Li D."/>
            <person name="Wang Y."/>
            <person name="He T."/>
            <person name="Schwarz S."/>
            <person name="Wu C."/>
        </authorList>
    </citation>
    <scope>NUCLEOTIDE SEQUENCE</scope>
    <source>
        <strain evidence="8">MS11-3</strain>
    </source>
</reference>
<evidence type="ECO:0000256" key="3">
    <source>
        <dbReference type="ARBA" id="ARBA00022960"/>
    </source>
</evidence>
<dbReference type="InterPro" id="IPR042175">
    <property type="entry name" value="Cell/Rod_MreC_2"/>
</dbReference>
<dbReference type="GO" id="GO:0005886">
    <property type="term" value="C:plasma membrane"/>
    <property type="evidence" value="ECO:0007669"/>
    <property type="project" value="TreeGrafter"/>
</dbReference>
<dbReference type="AlphaFoldDB" id="A0A1C9LUP3"/>
<dbReference type="Gene3D" id="2.40.10.340">
    <property type="entry name" value="Rod shape-determining protein MreC, domain 1"/>
    <property type="match status" value="1"/>
</dbReference>
<dbReference type="NCBIfam" id="TIGR00219">
    <property type="entry name" value="mreC"/>
    <property type="match status" value="1"/>
</dbReference>
<evidence type="ECO:0000256" key="6">
    <source>
        <dbReference type="SAM" id="Coils"/>
    </source>
</evidence>
<dbReference type="PIRSF" id="PIRSF038471">
    <property type="entry name" value="MreC"/>
    <property type="match status" value="1"/>
</dbReference>
<dbReference type="InterPro" id="IPR042177">
    <property type="entry name" value="Cell/Rod_1"/>
</dbReference>
<dbReference type="Gene3D" id="2.40.10.350">
    <property type="entry name" value="Rod shape-determining protein MreC, domain 2"/>
    <property type="match status" value="1"/>
</dbReference>
<dbReference type="GO" id="GO:0008360">
    <property type="term" value="P:regulation of cell shape"/>
    <property type="evidence" value="ECO:0007669"/>
    <property type="project" value="UniProtKB-KW"/>
</dbReference>
<dbReference type="InterPro" id="IPR055342">
    <property type="entry name" value="MreC_beta-barrel_core"/>
</dbReference>
<keyword evidence="6" id="KW-0175">Coiled coil</keyword>
<dbReference type="Pfam" id="PF04085">
    <property type="entry name" value="MreC"/>
    <property type="match status" value="1"/>
</dbReference>
<evidence type="ECO:0000256" key="5">
    <source>
        <dbReference type="PIRNR" id="PIRNR038471"/>
    </source>
</evidence>
<feature type="domain" description="Rod shape-determining protein MreC beta-barrel core" evidence="7">
    <location>
        <begin position="121"/>
        <end position="272"/>
    </location>
</feature>
<protein>
    <recommendedName>
        <fullName evidence="2 5">Cell shape-determining protein MreC</fullName>
    </recommendedName>
    <alternativeName>
        <fullName evidence="4 5">Cell shape protein MreC</fullName>
    </alternativeName>
</protein>
<dbReference type="PANTHER" id="PTHR34138:SF1">
    <property type="entry name" value="CELL SHAPE-DETERMINING PROTEIN MREC"/>
    <property type="match status" value="1"/>
</dbReference>
<sequence>MFGLSNFFKNNKIMIFLISMVLLIVIVGYSVRAQSASLSEQYASDTSSFGGRIVSYPVTFVSDFFSGIFTSDEDVDKLKEEVKSTDQIKADKARLEKENKALKKELDMKDISQFNPISATVIGRSPDQWMNTIIIDKGKKSGMKENMAVITSEGLVGRIKKANQFSSQVELISTSVKTSKLSVDIQQDDDNIFGMINRYDEDKDLLVISDIDNKYSIKKGSKVVTNGLGDQLPKGILVGKVEKVENDEYGLSKVAYIKTSTNIKDLNHVYVAKRDPETIPSSDESGEE</sequence>
<dbReference type="InterPro" id="IPR007221">
    <property type="entry name" value="MreC"/>
</dbReference>
<feature type="coiled-coil region" evidence="6">
    <location>
        <begin position="78"/>
        <end position="112"/>
    </location>
</feature>
<name>A0A1C9LUP3_MAMSC</name>
<accession>A0A1C9LUP3</accession>
<comment type="similarity">
    <text evidence="1 5">Belongs to the MreC family.</text>
</comment>
<proteinExistence type="inferred from homology"/>
<dbReference type="PANTHER" id="PTHR34138">
    <property type="entry name" value="CELL SHAPE-DETERMINING PROTEIN MREC"/>
    <property type="match status" value="1"/>
</dbReference>
<evidence type="ECO:0000313" key="8">
    <source>
        <dbReference type="EMBL" id="AOQ25950.1"/>
    </source>
</evidence>
<evidence type="ECO:0000259" key="7">
    <source>
        <dbReference type="Pfam" id="PF04085"/>
    </source>
</evidence>